<accession>A0ACC6A9J5</accession>
<evidence type="ECO:0000313" key="2">
    <source>
        <dbReference type="Proteomes" id="UP001202289"/>
    </source>
</evidence>
<dbReference type="EMBL" id="JAMBOP010000013">
    <property type="protein sequence ID" value="MCM3736562.1"/>
    <property type="molecule type" value="Genomic_DNA"/>
</dbReference>
<organism evidence="1 2">
    <name type="scientific">Bacillus cytotoxicus</name>
    <dbReference type="NCBI Taxonomy" id="580165"/>
    <lineage>
        <taxon>Bacteria</taxon>
        <taxon>Bacillati</taxon>
        <taxon>Bacillota</taxon>
        <taxon>Bacilli</taxon>
        <taxon>Bacillales</taxon>
        <taxon>Bacillaceae</taxon>
        <taxon>Bacillus</taxon>
        <taxon>Bacillus cereus group</taxon>
    </lineage>
</organism>
<evidence type="ECO:0000313" key="1">
    <source>
        <dbReference type="EMBL" id="MCM3736562.1"/>
    </source>
</evidence>
<proteinExistence type="predicted"/>
<sequence>MLLKSALRSLVRNRLRTLFTVFSIVIGVASFFSMSMLVELVPRSIHESSKILLGGDVAIQSYLNPVNRDTLISSVPKDEQKALTTSLLGQSMVKSDKKTTSLIIKGIEPKQYPLYGDKQFPNVRNLQNNEVLLSKSTADRLQVKVGDKVEIPNRSTGEMSSYKIRGFVEGVQESYGDAAIFGTAYLHLNQAQQLLNVPANTVNEALIVLHDNVNVSTFKSKVQEQLPQSSVIDIRDKEVEKQKDLRMLLPFLQLFSILALGIAAITTSNTMKVIIATRTHDIAVMKSVGMKTRSIVRYFLLEAFWLAILGTAGGIGIGLLASVWLTSYLSSVLSLPLTWGMSWSVVGTTIIVGFIVTLLASWIPVKSGMCVSPLQMLRDTENTNVDYSLPFRKKLQLFLLVCSILSIYVYKIAFTVGTNDSFIFKWILAFLLTAGVMLLIIAFIRSIGFIYALLFRMIGAMKNRMSQGLFLALHNIAAMNKRNGLLAVTLTIGVVSVVSSHVFADNLIESVQGQLEKEAMGNLLITSSVNDEENVEKQLKSMKDIKAWKKGYQLDGRLQNINGEEAASKFTQKVKEDKFFSSTKISVESIDTALTSKAYTISEGRDLTSADAGGKKAILLDSYKKIGLKTGDTGDTVDIQIGNELVNCEIVGFFQSGIVKTVGIRIPTKTLATYGKPNRITYSIDSDPKQTNAILTELNNKLPNSAMAYSISATAIDSLQYIIRMQSAFFSIVALFAFLTAVLTIGNQVVIRLLQQTRDVAIIKTVGMSSGNLMKSILFENTVISLSAGFVGAGISLAFSGVVLRFLFQMPMKIDITWSILGILLSVITTAIVVWIAAKQSLSAKPIQLLQSK</sequence>
<reference evidence="1" key="1">
    <citation type="submission" date="2022-05" db="EMBL/GenBank/DDBJ databases">
        <title>Comparative Genomics of Spacecraft Associated Microbes.</title>
        <authorList>
            <person name="Tran M.T."/>
            <person name="Wright A."/>
            <person name="Seuylemezian A."/>
            <person name="Eisen J."/>
            <person name="Coil D."/>
        </authorList>
    </citation>
    <scope>NUCLEOTIDE SEQUENCE</scope>
    <source>
        <strain evidence="1">FAIRING 10M-2.2</strain>
    </source>
</reference>
<protein>
    <submittedName>
        <fullName evidence="1">ABC transporter permease</fullName>
    </submittedName>
</protein>
<keyword evidence="2" id="KW-1185">Reference proteome</keyword>
<dbReference type="Proteomes" id="UP001202289">
    <property type="component" value="Unassembled WGS sequence"/>
</dbReference>
<gene>
    <name evidence="1" type="ORF">M3215_12190</name>
</gene>
<comment type="caution">
    <text evidence="1">The sequence shown here is derived from an EMBL/GenBank/DDBJ whole genome shotgun (WGS) entry which is preliminary data.</text>
</comment>
<name>A0ACC6A9J5_9BACI</name>